<name>A0A9N8VJJ9_9GLOM</name>
<proteinExistence type="inferred from homology"/>
<dbReference type="PANTHER" id="PTHR28529:SF2">
    <property type="entry name" value="DNA REPAIR PROTEIN SWI5 HOMOLOG"/>
    <property type="match status" value="1"/>
</dbReference>
<evidence type="ECO:0000256" key="2">
    <source>
        <dbReference type="ARBA" id="ARBA00022763"/>
    </source>
</evidence>
<dbReference type="GO" id="GO:0000724">
    <property type="term" value="P:double-strand break repair via homologous recombination"/>
    <property type="evidence" value="ECO:0007669"/>
    <property type="project" value="TreeGrafter"/>
</dbReference>
<dbReference type="Pfam" id="PF07061">
    <property type="entry name" value="Swi5"/>
    <property type="match status" value="1"/>
</dbReference>
<dbReference type="PANTHER" id="PTHR28529">
    <property type="entry name" value="DNA REPAIR PROTEIN SWI5 HOMOLOG"/>
    <property type="match status" value="1"/>
</dbReference>
<gene>
    <name evidence="5" type="ORF">AMORRO_LOCUS1217</name>
</gene>
<evidence type="ECO:0000313" key="5">
    <source>
        <dbReference type="EMBL" id="CAG8457225.1"/>
    </source>
</evidence>
<dbReference type="OrthoDB" id="255837at2759"/>
<keyword evidence="2" id="KW-0227">DNA damage</keyword>
<keyword evidence="4" id="KW-0175">Coiled coil</keyword>
<dbReference type="AlphaFoldDB" id="A0A9N8VJJ9"/>
<protein>
    <submittedName>
        <fullName evidence="5">16712_t:CDS:1</fullName>
    </submittedName>
</protein>
<evidence type="ECO:0000313" key="6">
    <source>
        <dbReference type="Proteomes" id="UP000789342"/>
    </source>
</evidence>
<keyword evidence="3" id="KW-0234">DNA repair</keyword>
<dbReference type="Gene3D" id="1.20.5.170">
    <property type="match status" value="1"/>
</dbReference>
<comment type="caution">
    <text evidence="5">The sequence shown here is derived from an EMBL/GenBank/DDBJ whole genome shotgun (WGS) entry which is preliminary data.</text>
</comment>
<feature type="coiled-coil region" evidence="4">
    <location>
        <begin position="109"/>
        <end position="136"/>
    </location>
</feature>
<comment type="similarity">
    <text evidence="1">Belongs to the SWI5/SAE3 family.</text>
</comment>
<dbReference type="EMBL" id="CAJVPV010000437">
    <property type="protein sequence ID" value="CAG8457225.1"/>
    <property type="molecule type" value="Genomic_DNA"/>
</dbReference>
<evidence type="ECO:0000256" key="3">
    <source>
        <dbReference type="ARBA" id="ARBA00023204"/>
    </source>
</evidence>
<evidence type="ECO:0000256" key="1">
    <source>
        <dbReference type="ARBA" id="ARBA00008060"/>
    </source>
</evidence>
<organism evidence="5 6">
    <name type="scientific">Acaulospora morrowiae</name>
    <dbReference type="NCBI Taxonomy" id="94023"/>
    <lineage>
        <taxon>Eukaryota</taxon>
        <taxon>Fungi</taxon>
        <taxon>Fungi incertae sedis</taxon>
        <taxon>Mucoromycota</taxon>
        <taxon>Glomeromycotina</taxon>
        <taxon>Glomeromycetes</taxon>
        <taxon>Diversisporales</taxon>
        <taxon>Acaulosporaceae</taxon>
        <taxon>Acaulospora</taxon>
    </lineage>
</organism>
<reference evidence="5" key="1">
    <citation type="submission" date="2021-06" db="EMBL/GenBank/DDBJ databases">
        <authorList>
            <person name="Kallberg Y."/>
            <person name="Tangrot J."/>
            <person name="Rosling A."/>
        </authorList>
    </citation>
    <scope>NUCLEOTIDE SEQUENCE</scope>
    <source>
        <strain evidence="5">CL551</strain>
    </source>
</reference>
<dbReference type="GO" id="GO:0032798">
    <property type="term" value="C:Swi5-Sfr1 complex"/>
    <property type="evidence" value="ECO:0007669"/>
    <property type="project" value="TreeGrafter"/>
</dbReference>
<dbReference type="GO" id="GO:0034974">
    <property type="term" value="C:Swi5-Swi2 complex"/>
    <property type="evidence" value="ECO:0007669"/>
    <property type="project" value="TreeGrafter"/>
</dbReference>
<keyword evidence="6" id="KW-1185">Reference proteome</keyword>
<evidence type="ECO:0000256" key="4">
    <source>
        <dbReference type="SAM" id="Coils"/>
    </source>
</evidence>
<sequence>MASTQPKDTYKENVINYMSERENTRPISLLELQNQFGEECRAVLQELIADNIIMERKFDICDSISDTITLYFFKTLKRPEITVNSPLTRKRKLSQETSTHPESNIISEKETLTNKIHSLQAQLDKLRQEEASLKDQLKGDVDIKKTLDDHYNRLHEYNGIKDIGQMLFGKCAEIEGTTTKEMYRRFGVGFDD</sequence>
<dbReference type="InterPro" id="IPR010760">
    <property type="entry name" value="DNA-repair_Swi5"/>
</dbReference>
<dbReference type="Proteomes" id="UP000789342">
    <property type="component" value="Unassembled WGS sequence"/>
</dbReference>
<accession>A0A9N8VJJ9</accession>